<dbReference type="GO" id="GO:0016987">
    <property type="term" value="F:sigma factor activity"/>
    <property type="evidence" value="ECO:0007669"/>
    <property type="project" value="UniProtKB-KW"/>
</dbReference>
<evidence type="ECO:0000256" key="3">
    <source>
        <dbReference type="ARBA" id="ARBA00023082"/>
    </source>
</evidence>
<name>A0A1H4CGW8_ALKAM</name>
<protein>
    <submittedName>
        <fullName evidence="8">RNA polymerase sigma-70 factor, ECF subfamily</fullName>
    </submittedName>
</protein>
<gene>
    <name evidence="8" type="ORF">SAMN04488051_104155</name>
</gene>
<dbReference type="InterPro" id="IPR039425">
    <property type="entry name" value="RNA_pol_sigma-70-like"/>
</dbReference>
<dbReference type="AlphaFoldDB" id="A0A1H4CGW8"/>
<feature type="domain" description="RNA polymerase sigma factor 70 region 4 type 2" evidence="7">
    <location>
        <begin position="126"/>
        <end position="177"/>
    </location>
</feature>
<dbReference type="PANTHER" id="PTHR43133">
    <property type="entry name" value="RNA POLYMERASE ECF-TYPE SIGMA FACTO"/>
    <property type="match status" value="1"/>
</dbReference>
<dbReference type="GO" id="GO:0003677">
    <property type="term" value="F:DNA binding"/>
    <property type="evidence" value="ECO:0007669"/>
    <property type="project" value="UniProtKB-KW"/>
</dbReference>
<comment type="similarity">
    <text evidence="1">Belongs to the sigma-70 factor family. ECF subfamily.</text>
</comment>
<proteinExistence type="inferred from homology"/>
<evidence type="ECO:0000313" key="9">
    <source>
        <dbReference type="Proteomes" id="UP000198773"/>
    </source>
</evidence>
<keyword evidence="4" id="KW-0238">DNA-binding</keyword>
<evidence type="ECO:0000256" key="2">
    <source>
        <dbReference type="ARBA" id="ARBA00023015"/>
    </source>
</evidence>
<dbReference type="EMBL" id="FNRM01000004">
    <property type="protein sequence ID" value="SEA59604.1"/>
    <property type="molecule type" value="Genomic_DNA"/>
</dbReference>
<dbReference type="InterPro" id="IPR007627">
    <property type="entry name" value="RNA_pol_sigma70_r2"/>
</dbReference>
<reference evidence="8 9" key="1">
    <citation type="submission" date="2016-10" db="EMBL/GenBank/DDBJ databases">
        <authorList>
            <person name="de Groot N.N."/>
        </authorList>
    </citation>
    <scope>NUCLEOTIDE SEQUENCE [LARGE SCALE GENOMIC DNA]</scope>
    <source>
        <strain evidence="8 9">CGMCC 1.3430</strain>
    </source>
</reference>
<dbReference type="SUPFAM" id="SSF88659">
    <property type="entry name" value="Sigma3 and sigma4 domains of RNA polymerase sigma factors"/>
    <property type="match status" value="1"/>
</dbReference>
<dbReference type="InterPro" id="IPR013324">
    <property type="entry name" value="RNA_pol_sigma_r3/r4-like"/>
</dbReference>
<keyword evidence="5" id="KW-0804">Transcription</keyword>
<keyword evidence="2" id="KW-0805">Transcription regulation</keyword>
<dbReference type="InterPro" id="IPR013249">
    <property type="entry name" value="RNA_pol_sigma70_r4_t2"/>
</dbReference>
<evidence type="ECO:0000256" key="5">
    <source>
        <dbReference type="ARBA" id="ARBA00023163"/>
    </source>
</evidence>
<feature type="domain" description="RNA polymerase sigma-70 region 2" evidence="6">
    <location>
        <begin position="33"/>
        <end position="99"/>
    </location>
</feature>
<dbReference type="Proteomes" id="UP000198773">
    <property type="component" value="Unassembled WGS sequence"/>
</dbReference>
<dbReference type="Pfam" id="PF08281">
    <property type="entry name" value="Sigma70_r4_2"/>
    <property type="match status" value="1"/>
</dbReference>
<accession>A0A1H4CGW8</accession>
<dbReference type="Gene3D" id="1.10.10.10">
    <property type="entry name" value="Winged helix-like DNA-binding domain superfamily/Winged helix DNA-binding domain"/>
    <property type="match status" value="1"/>
</dbReference>
<evidence type="ECO:0000313" key="8">
    <source>
        <dbReference type="EMBL" id="SEA59604.1"/>
    </source>
</evidence>
<dbReference type="InterPro" id="IPR013325">
    <property type="entry name" value="RNA_pol_sigma_r2"/>
</dbReference>
<evidence type="ECO:0000259" key="7">
    <source>
        <dbReference type="Pfam" id="PF08281"/>
    </source>
</evidence>
<dbReference type="InterPro" id="IPR014284">
    <property type="entry name" value="RNA_pol_sigma-70_dom"/>
</dbReference>
<dbReference type="PANTHER" id="PTHR43133:SF8">
    <property type="entry name" value="RNA POLYMERASE SIGMA FACTOR HI_1459-RELATED"/>
    <property type="match status" value="1"/>
</dbReference>
<dbReference type="InterPro" id="IPR036388">
    <property type="entry name" value="WH-like_DNA-bd_sf"/>
</dbReference>
<sequence>MLSISLSWAGTLCPDQLMQHYQKTGASKWLDGLIQHCGDDLYHFLLRQSDPALAQDICQQTWLKVMEKRHSFRADSRFKTWLFSMARNALLDELKRQQRWLSSTCPEQLAQPEIECSQSWPVARQQRFEQALRLLPFLQREALMLQLEGFSVGQIASITNELDETVKSRLRYARRFLQARLGEHDE</sequence>
<keyword evidence="9" id="KW-1185">Reference proteome</keyword>
<dbReference type="GO" id="GO:0006352">
    <property type="term" value="P:DNA-templated transcription initiation"/>
    <property type="evidence" value="ECO:0007669"/>
    <property type="project" value="InterPro"/>
</dbReference>
<organism evidence="8 9">
    <name type="scientific">Alkalimonas amylolytica</name>
    <dbReference type="NCBI Taxonomy" id="152573"/>
    <lineage>
        <taxon>Bacteria</taxon>
        <taxon>Pseudomonadati</taxon>
        <taxon>Pseudomonadota</taxon>
        <taxon>Gammaproteobacteria</taxon>
        <taxon>Alkalimonas</taxon>
    </lineage>
</organism>
<dbReference type="Gene3D" id="1.10.1740.10">
    <property type="match status" value="1"/>
</dbReference>
<dbReference type="RefSeq" id="WP_245785684.1">
    <property type="nucleotide sequence ID" value="NZ_FNRM01000004.1"/>
</dbReference>
<dbReference type="SUPFAM" id="SSF88946">
    <property type="entry name" value="Sigma2 domain of RNA polymerase sigma factors"/>
    <property type="match status" value="1"/>
</dbReference>
<dbReference type="STRING" id="152573.SAMN04488051_104155"/>
<dbReference type="NCBIfam" id="TIGR02937">
    <property type="entry name" value="sigma70-ECF"/>
    <property type="match status" value="1"/>
</dbReference>
<evidence type="ECO:0000259" key="6">
    <source>
        <dbReference type="Pfam" id="PF04542"/>
    </source>
</evidence>
<evidence type="ECO:0000256" key="4">
    <source>
        <dbReference type="ARBA" id="ARBA00023125"/>
    </source>
</evidence>
<dbReference type="Pfam" id="PF04542">
    <property type="entry name" value="Sigma70_r2"/>
    <property type="match status" value="1"/>
</dbReference>
<evidence type="ECO:0000256" key="1">
    <source>
        <dbReference type="ARBA" id="ARBA00010641"/>
    </source>
</evidence>
<keyword evidence="3" id="KW-0731">Sigma factor</keyword>